<name>A0ABT8P7Q1_9BURK</name>
<keyword evidence="2" id="KW-1185">Reference proteome</keyword>
<dbReference type="EMBL" id="JAUJSQ010000002">
    <property type="protein sequence ID" value="MDN7931121.1"/>
    <property type="molecule type" value="Genomic_DNA"/>
</dbReference>
<comment type="caution">
    <text evidence="1">The sequence shown here is derived from an EMBL/GenBank/DDBJ whole genome shotgun (WGS) entry which is preliminary data.</text>
</comment>
<proteinExistence type="predicted"/>
<dbReference type="Proteomes" id="UP001171606">
    <property type="component" value="Unassembled WGS sequence"/>
</dbReference>
<evidence type="ECO:0000313" key="2">
    <source>
        <dbReference type="Proteomes" id="UP001171606"/>
    </source>
</evidence>
<accession>A0ABT8P7Q1</accession>
<protein>
    <recommendedName>
        <fullName evidence="3">HEPN AbiU2-like domain-containing protein</fullName>
    </recommendedName>
</protein>
<sequence>MAQTPPEIDAVRLFYDGIWGSEPQKRLRAIGDELDKVRRYANERKIEDLFSQTVVFLTASSYFAGLVPIIQIESALFVEKEFRNEYAHALAVRAYIEVAGRLHKGMRLWRQYKLQRTTLDDLRASVGRLMAKYRPTDDAPSGMFKGEGYNVMTLVKSLEDRIPGIAKSYNNLSSYVHGGFEEQMIARKISWLSDVKRDSNPVIESQEFVAKQLREVAFDDFSELLQITRPLRTRYDDDHRPDAEIA</sequence>
<dbReference type="RefSeq" id="WP_301754962.1">
    <property type="nucleotide sequence ID" value="NZ_JAUJSQ010000002.1"/>
</dbReference>
<evidence type="ECO:0000313" key="1">
    <source>
        <dbReference type="EMBL" id="MDN7931121.1"/>
    </source>
</evidence>
<evidence type="ECO:0008006" key="3">
    <source>
        <dbReference type="Google" id="ProtNLM"/>
    </source>
</evidence>
<reference evidence="1" key="1">
    <citation type="submission" date="2023-07" db="EMBL/GenBank/DDBJ databases">
        <title>A collection of bacterial strains from the Burkholderia cepacia Research Laboratory and Repository.</title>
        <authorList>
            <person name="Lipuma J."/>
            <person name="Spilker T."/>
            <person name="Caverly L."/>
        </authorList>
    </citation>
    <scope>NUCLEOTIDE SEQUENCE</scope>
    <source>
        <strain evidence="1">AU42020</strain>
    </source>
</reference>
<organism evidence="1 2">
    <name type="scientific">Burkholderia metallica</name>
    <dbReference type="NCBI Taxonomy" id="488729"/>
    <lineage>
        <taxon>Bacteria</taxon>
        <taxon>Pseudomonadati</taxon>
        <taxon>Pseudomonadota</taxon>
        <taxon>Betaproteobacteria</taxon>
        <taxon>Burkholderiales</taxon>
        <taxon>Burkholderiaceae</taxon>
        <taxon>Burkholderia</taxon>
        <taxon>Burkholderia cepacia complex</taxon>
    </lineage>
</organism>
<gene>
    <name evidence="1" type="ORF">QZM52_07415</name>
</gene>